<dbReference type="Pfam" id="PF22486">
    <property type="entry name" value="MATH_2"/>
    <property type="match status" value="2"/>
</dbReference>
<dbReference type="InterPro" id="IPR002083">
    <property type="entry name" value="MATH/TRAF_dom"/>
</dbReference>
<protein>
    <recommendedName>
        <fullName evidence="1">MATH domain-containing protein</fullName>
    </recommendedName>
</protein>
<comment type="caution">
    <text evidence="2">The sequence shown here is derived from an EMBL/GenBank/DDBJ whole genome shotgun (WGS) entry which is preliminary data.</text>
</comment>
<dbReference type="Gene3D" id="2.60.210.10">
    <property type="entry name" value="Apoptosis, Tumor Necrosis Factor Receptor Associated Protein 2, Chain A"/>
    <property type="match status" value="2"/>
</dbReference>
<feature type="domain" description="MATH" evidence="1">
    <location>
        <begin position="200"/>
        <end position="335"/>
    </location>
</feature>
<sequence>MIGVRQYHSPPNFCGISDGILYPLQFPCHGRISPHGTIVMDIDKLSEFARESVRYSKTLQIMGFGWRISAEIRTNKKNTETVLGFHLLCEAPKEYPNLCCICSATFRIVPQRNAAYLNKATGVWYAVDNNLDNSTGTLCDRLINNKKSWLGFNNFITIAELLEPRKGFYNGEEDKVTLAIDVTVKDEKMDKFILEQSNSNGTISMEIEKVSEFAREVTWSERKSEAVHIKGFSLRILAQISPKNGSTGNEKLLGIYLLFASSTEENWSFKCSAIIRIVSQKCGVADLQTKINVHIRNNEHNGRGFRNFITFAQLLDPRKGFYNREEDKVTLAIDVTVK</sequence>
<evidence type="ECO:0000313" key="2">
    <source>
        <dbReference type="EMBL" id="KAL3112497.1"/>
    </source>
</evidence>
<evidence type="ECO:0000259" key="1">
    <source>
        <dbReference type="PROSITE" id="PS50144"/>
    </source>
</evidence>
<dbReference type="PANTHER" id="PTHR46162:SF2">
    <property type="entry name" value="ANKYRIN REPEAT-CONTAINING PROTEIN-RELATED"/>
    <property type="match status" value="1"/>
</dbReference>
<accession>A0ABD2LC68</accession>
<dbReference type="InterPro" id="IPR008974">
    <property type="entry name" value="TRAF-like"/>
</dbReference>
<organism evidence="2 3">
    <name type="scientific">Heterodera trifolii</name>
    <dbReference type="NCBI Taxonomy" id="157864"/>
    <lineage>
        <taxon>Eukaryota</taxon>
        <taxon>Metazoa</taxon>
        <taxon>Ecdysozoa</taxon>
        <taxon>Nematoda</taxon>
        <taxon>Chromadorea</taxon>
        <taxon>Rhabditida</taxon>
        <taxon>Tylenchina</taxon>
        <taxon>Tylenchomorpha</taxon>
        <taxon>Tylenchoidea</taxon>
        <taxon>Heteroderidae</taxon>
        <taxon>Heteroderinae</taxon>
        <taxon>Heterodera</taxon>
    </lineage>
</organism>
<reference evidence="2 3" key="1">
    <citation type="submission" date="2024-10" db="EMBL/GenBank/DDBJ databases">
        <authorList>
            <person name="Kim D."/>
        </authorList>
    </citation>
    <scope>NUCLEOTIDE SEQUENCE [LARGE SCALE GENOMIC DNA]</scope>
    <source>
        <strain evidence="2">BH-2024</strain>
    </source>
</reference>
<evidence type="ECO:0000313" key="3">
    <source>
        <dbReference type="Proteomes" id="UP001620626"/>
    </source>
</evidence>
<dbReference type="SUPFAM" id="SSF49599">
    <property type="entry name" value="TRAF domain-like"/>
    <property type="match status" value="2"/>
</dbReference>
<proteinExistence type="predicted"/>
<dbReference type="PROSITE" id="PS50144">
    <property type="entry name" value="MATH"/>
    <property type="match status" value="2"/>
</dbReference>
<gene>
    <name evidence="2" type="ORF">niasHT_018703</name>
</gene>
<feature type="domain" description="MATH" evidence="1">
    <location>
        <begin position="35"/>
        <end position="180"/>
    </location>
</feature>
<dbReference type="AlphaFoldDB" id="A0ABD2LC68"/>
<dbReference type="EMBL" id="JBICBT010000468">
    <property type="protein sequence ID" value="KAL3112497.1"/>
    <property type="molecule type" value="Genomic_DNA"/>
</dbReference>
<dbReference type="PANTHER" id="PTHR46162">
    <property type="entry name" value="TRAF-LIKE FAMILY PROTEIN"/>
    <property type="match status" value="1"/>
</dbReference>
<keyword evidence="3" id="KW-1185">Reference proteome</keyword>
<name>A0ABD2LC68_9BILA</name>
<dbReference type="Proteomes" id="UP001620626">
    <property type="component" value="Unassembled WGS sequence"/>
</dbReference>